<dbReference type="EMBL" id="CP003326">
    <property type="protein sequence ID" value="AFS78377.1"/>
    <property type="molecule type" value="Genomic_DNA"/>
</dbReference>
<proteinExistence type="predicted"/>
<reference evidence="1 2" key="1">
    <citation type="journal article" date="2012" name="PLoS ONE">
        <title>The purine-utilizing bacterium Clostridium acidurici 9a: a genome-guided metabolic reconsideration.</title>
        <authorList>
            <person name="Hartwich K."/>
            <person name="Poehlein A."/>
            <person name="Daniel R."/>
        </authorList>
    </citation>
    <scope>NUCLEOTIDE SEQUENCE [LARGE SCALE GENOMIC DNA]</scope>
    <source>
        <strain evidence="2">ATCC 7906 / DSM 604 / BCRC 14475 / CIP 104303 / KCTC 5404 / NCIMB 10678 / 9a</strain>
    </source>
</reference>
<dbReference type="KEGG" id="cad:Curi_c13670"/>
<dbReference type="RefSeq" id="WP_014967514.1">
    <property type="nucleotide sequence ID" value="NC_018664.1"/>
</dbReference>
<protein>
    <submittedName>
        <fullName evidence="1">Uncharacterized protein</fullName>
    </submittedName>
</protein>
<accession>K0B017</accession>
<evidence type="ECO:0000313" key="2">
    <source>
        <dbReference type="Proteomes" id="UP000006094"/>
    </source>
</evidence>
<organism evidence="1 2">
    <name type="scientific">Gottschalkia acidurici (strain ATCC 7906 / DSM 604 / BCRC 14475 / CIP 104303 / KCTC 5404 / NCIMB 10678 / 9a)</name>
    <name type="common">Clostridium acidurici</name>
    <dbReference type="NCBI Taxonomy" id="1128398"/>
    <lineage>
        <taxon>Bacteria</taxon>
        <taxon>Bacillati</taxon>
        <taxon>Bacillota</taxon>
        <taxon>Tissierellia</taxon>
        <taxon>Tissierellales</taxon>
        <taxon>Gottschalkiaceae</taxon>
        <taxon>Gottschalkia</taxon>
    </lineage>
</organism>
<dbReference type="STRING" id="1128398.Curi_c13670"/>
<dbReference type="Proteomes" id="UP000006094">
    <property type="component" value="Chromosome"/>
</dbReference>
<name>K0B017_GOTA9</name>
<keyword evidence="2" id="KW-1185">Reference proteome</keyword>
<evidence type="ECO:0000313" key="1">
    <source>
        <dbReference type="EMBL" id="AFS78377.1"/>
    </source>
</evidence>
<dbReference type="HOGENOM" id="CLU_1831608_0_0_9"/>
<gene>
    <name evidence="1" type="ordered locus">Curi_c13670</name>
</gene>
<sequence length="140" mass="16584">MILDKHVQESINYSYEKLNEYQNIANLEDTEIVKVYSSENEKYELFKRIYKEHMKTVANKLKNISQYNLNKIDGYTFLVNTSILQSSKDDELILNITISYDNKKVLENIRVKYAIKTPEYGVTNSSDDLINKIDWLNTKW</sequence>
<dbReference type="AlphaFoldDB" id="K0B017"/>